<reference evidence="1 2" key="1">
    <citation type="journal article" date="2019" name="Int. J. Syst. Evol. Microbiol.">
        <title>The Global Catalogue of Microorganisms (GCM) 10K type strain sequencing project: providing services to taxonomists for standard genome sequencing and annotation.</title>
        <authorList>
            <consortium name="The Broad Institute Genomics Platform"/>
            <consortium name="The Broad Institute Genome Sequencing Center for Infectious Disease"/>
            <person name="Wu L."/>
            <person name="Ma J."/>
        </authorList>
    </citation>
    <scope>NUCLEOTIDE SEQUENCE [LARGE SCALE GENOMIC DNA]</scope>
    <source>
        <strain evidence="1 2">JCM 4505</strain>
    </source>
</reference>
<dbReference type="RefSeq" id="WP_344151710.1">
    <property type="nucleotide sequence ID" value="NZ_BAAABV010000005.1"/>
</dbReference>
<keyword evidence="2" id="KW-1185">Reference proteome</keyword>
<organism evidence="1 2">
    <name type="scientific">Streptomyces polychromogenes</name>
    <dbReference type="NCBI Taxonomy" id="67342"/>
    <lineage>
        <taxon>Bacteria</taxon>
        <taxon>Bacillati</taxon>
        <taxon>Actinomycetota</taxon>
        <taxon>Actinomycetes</taxon>
        <taxon>Kitasatosporales</taxon>
        <taxon>Streptomycetaceae</taxon>
        <taxon>Streptomyces</taxon>
    </lineage>
</organism>
<sequence>MSAQASAKADPQAAEKAAVLAAYAGMGAAEVRSYTSGTMDPELERYATDSALADIKATLFWYQQRGTVMKGQPAHVPTVESVDTTGDPQRAVVSDCVDSTGYDKVDKATGQTAPAPSGPRRHVVTSTVQRTGSGPWLVYRSTIERDRTC</sequence>
<evidence type="ECO:0000313" key="2">
    <source>
        <dbReference type="Proteomes" id="UP001501867"/>
    </source>
</evidence>
<name>A0ABN0V1Y4_9ACTN</name>
<evidence type="ECO:0008006" key="3">
    <source>
        <dbReference type="Google" id="ProtNLM"/>
    </source>
</evidence>
<comment type="caution">
    <text evidence="1">The sequence shown here is derived from an EMBL/GenBank/DDBJ whole genome shotgun (WGS) entry which is preliminary data.</text>
</comment>
<dbReference type="Proteomes" id="UP001501867">
    <property type="component" value="Unassembled WGS sequence"/>
</dbReference>
<evidence type="ECO:0000313" key="1">
    <source>
        <dbReference type="EMBL" id="GAA0270726.1"/>
    </source>
</evidence>
<proteinExistence type="predicted"/>
<accession>A0ABN0V1Y4</accession>
<gene>
    <name evidence="1" type="ORF">GCM10010302_05360</name>
</gene>
<protein>
    <recommendedName>
        <fullName evidence="3">Secreted protein/lipoprotein</fullName>
    </recommendedName>
</protein>
<dbReference type="EMBL" id="BAAABV010000005">
    <property type="protein sequence ID" value="GAA0270726.1"/>
    <property type="molecule type" value="Genomic_DNA"/>
</dbReference>